<dbReference type="InterPro" id="IPR004866">
    <property type="entry name" value="CHB/HEX_N_dom"/>
</dbReference>
<reference evidence="12 13" key="1">
    <citation type="journal article" date="2010" name="Stand. Genomic Sci.">
        <title>Complete genome sequence of Ferrimonas balearica type strain (PAT).</title>
        <authorList>
            <person name="Nolan M."/>
            <person name="Sikorski J."/>
            <person name="Davenport K."/>
            <person name="Lucas S."/>
            <person name="Glavina Del Rio T."/>
            <person name="Tice H."/>
            <person name="Cheng J."/>
            <person name="Goodwin L."/>
            <person name="Pitluck S."/>
            <person name="Liolios K."/>
            <person name="Ivanova N."/>
            <person name="Mavromatis K."/>
            <person name="Ovchinnikova G."/>
            <person name="Pati A."/>
            <person name="Chen A."/>
            <person name="Palaniappan K."/>
            <person name="Land M."/>
            <person name="Hauser L."/>
            <person name="Chang Y."/>
            <person name="Jeffries C."/>
            <person name="Tapia R."/>
            <person name="Brettin T."/>
            <person name="Detter J."/>
            <person name="Han C."/>
            <person name="Yasawong M."/>
            <person name="Rohde M."/>
            <person name="Tindall B."/>
            <person name="Goker M."/>
            <person name="Woyke T."/>
            <person name="Bristow J."/>
            <person name="Eisen J."/>
            <person name="Markowitz V."/>
            <person name="Hugenholtz P."/>
            <person name="Kyrpides N."/>
            <person name="Klenk H."/>
            <person name="Lapidus A."/>
        </authorList>
    </citation>
    <scope>NUCLEOTIDE SEQUENCE [LARGE SCALE GENOMIC DNA]</scope>
    <source>
        <strain evidence="13">DSM 9799 / CCM 4581 / KCTC 23876 / PAT</strain>
    </source>
</reference>
<dbReference type="Pfam" id="PF02838">
    <property type="entry name" value="Glyco_hydro_20b"/>
    <property type="match status" value="1"/>
</dbReference>
<dbReference type="GO" id="GO:0016020">
    <property type="term" value="C:membrane"/>
    <property type="evidence" value="ECO:0007669"/>
    <property type="project" value="TreeGrafter"/>
</dbReference>
<dbReference type="AlphaFoldDB" id="E1ST90"/>
<proteinExistence type="inferred from homology"/>
<sequence>MRAVLPLALMVLAGCQQGSATPNTTLDQDTLNRIAEQLQVVHRVVDNRPGPHCREDKGDGACYRAEIELTTGDTALPATGWELRFSQVSYVQGSTGPLTIEHINGDLHRLFPGDDFAGLAAQQTQAVPYTANFWSVSNSDPMPNYYLVAEGLEPVVIASTKEVRDPETGLWQLPFVEPLTDPERQLRRTAEDNMAQATPRQLFSDNAALAPAESALPAAGVIPTPRQLSFTDAAPLSLQRGYQPGGQAFSDLDAAWERLSSLGFLVARDGVPLTLQRVEGLGEEGYRLSVSGEGIELQASTDTGAFYALQSLSGLIRPGQDQLPALTIEDAPRYDYRGMHLDLSRNFPGHQVVYKIIDQMAAYKLNKLHLHLADDEGWRLAIPGLPELTEIGARRCAEAEERDCLLPQLGSGVDAGAEVNGYFSREQYIDLLRYADARHIEVIPSLDMPGHSRAAVRAMTERHRRLMAEGRTAEAGQYLLSDLEDAPEYLSVQYYKDNTINPCLDSSYVFLGKVLDEVQAMHEAAGTPLTLYHIGADETAGAWERSPRCEALIASELDLHDTHDLLGYFIRRVVDMLAERGIRAGGWSDGLLESKEQLAVPVTSYSWDLLAWGGHNKAHEQLKRGWDVVLASPDALYFDFPYETDPNEGGYYWGARAINTLKVFSLMPDNLPAHAEVWRDRQGNPYQAEDTEFALKGETIRGIQAQFWSETVRHADVVEYKLFPRLLALAERAWHRADWELDYVPGRTFSVDSDHFTAEAERLADWQRFAALLGQQELAKLDKAGIAYRIPTAGARIEAGKLEMNLIFPGLVLEYRVEGGEWQHYQQPVDVKGPVEVRARSANDQRPGRSQWLNPEQEQNGVDNK</sequence>
<evidence type="ECO:0000313" key="12">
    <source>
        <dbReference type="EMBL" id="ADN77124.1"/>
    </source>
</evidence>
<dbReference type="EC" id="3.2.1.52" evidence="3"/>
<dbReference type="Pfam" id="PF00728">
    <property type="entry name" value="Glyco_hydro_20"/>
    <property type="match status" value="1"/>
</dbReference>
<evidence type="ECO:0000256" key="5">
    <source>
        <dbReference type="ARBA" id="ARBA00023295"/>
    </source>
</evidence>
<evidence type="ECO:0000256" key="3">
    <source>
        <dbReference type="ARBA" id="ARBA00012663"/>
    </source>
</evidence>
<gene>
    <name evidence="12" type="ordered locus">Fbal_2922</name>
</gene>
<evidence type="ECO:0000256" key="2">
    <source>
        <dbReference type="ARBA" id="ARBA00006285"/>
    </source>
</evidence>
<feature type="chain" id="PRO_5003151598" description="beta-N-acetylhexosaminidase" evidence="10">
    <location>
        <begin position="21"/>
        <end position="865"/>
    </location>
</feature>
<dbReference type="GO" id="GO:0005975">
    <property type="term" value="P:carbohydrate metabolic process"/>
    <property type="evidence" value="ECO:0007669"/>
    <property type="project" value="InterPro"/>
</dbReference>
<dbReference type="Pfam" id="PF03174">
    <property type="entry name" value="CHB_HEX_C"/>
    <property type="match status" value="1"/>
</dbReference>
<dbReference type="CDD" id="cd02847">
    <property type="entry name" value="E_set_Chitobiase_C"/>
    <property type="match status" value="1"/>
</dbReference>
<keyword evidence="13" id="KW-1185">Reference proteome</keyword>
<comment type="similarity">
    <text evidence="2">Belongs to the glycosyl hydrolase 20 family.</text>
</comment>
<dbReference type="GO" id="GO:0030247">
    <property type="term" value="F:polysaccharide binding"/>
    <property type="evidence" value="ECO:0007669"/>
    <property type="project" value="InterPro"/>
</dbReference>
<dbReference type="InterPro" id="IPR025705">
    <property type="entry name" value="Beta_hexosaminidase_sua/sub"/>
</dbReference>
<feature type="compositionally biased region" description="Polar residues" evidence="9">
    <location>
        <begin position="851"/>
        <end position="865"/>
    </location>
</feature>
<dbReference type="InterPro" id="IPR012291">
    <property type="entry name" value="CBM2_carb-bd_dom_sf"/>
</dbReference>
<dbReference type="PRINTS" id="PR00738">
    <property type="entry name" value="GLHYDRLASE20"/>
</dbReference>
<keyword evidence="10" id="KW-0732">Signal</keyword>
<keyword evidence="5 12" id="KW-0326">Glycosidase</keyword>
<dbReference type="InterPro" id="IPR004867">
    <property type="entry name" value="CHB_C_dom"/>
</dbReference>
<dbReference type="PANTHER" id="PTHR22600">
    <property type="entry name" value="BETA-HEXOSAMINIDASE"/>
    <property type="match status" value="1"/>
</dbReference>
<dbReference type="InterPro" id="IPR015882">
    <property type="entry name" value="HEX_bac_N"/>
</dbReference>
<comment type="catalytic activity">
    <reaction evidence="1">
        <text>Hydrolysis of terminal non-reducing N-acetyl-D-hexosamine residues in N-acetyl-beta-D-hexosaminides.</text>
        <dbReference type="EC" id="3.2.1.52"/>
    </reaction>
</comment>
<feature type="domain" description="Chitobiase/beta-hexosaminidases N-terminal" evidence="11">
    <location>
        <begin position="36"/>
        <end position="201"/>
    </location>
</feature>
<feature type="region of interest" description="Disordered" evidence="9">
    <location>
        <begin position="839"/>
        <end position="865"/>
    </location>
</feature>
<feature type="signal peptide" evidence="10">
    <location>
        <begin position="1"/>
        <end position="20"/>
    </location>
</feature>
<dbReference type="STRING" id="550540.Fbal_2922"/>
<evidence type="ECO:0000256" key="8">
    <source>
        <dbReference type="PIRSR" id="PIRSR625705-1"/>
    </source>
</evidence>
<evidence type="ECO:0000256" key="6">
    <source>
        <dbReference type="ARBA" id="ARBA00030512"/>
    </source>
</evidence>
<dbReference type="SUPFAM" id="SSF51445">
    <property type="entry name" value="(Trans)glycosidases"/>
    <property type="match status" value="1"/>
</dbReference>
<dbReference type="SUPFAM" id="SSF49384">
    <property type="entry name" value="Carbohydrate-binding domain"/>
    <property type="match status" value="1"/>
</dbReference>
<organism evidence="12 13">
    <name type="scientific">Ferrimonas balearica (strain DSM 9799 / CCM 4581 / KCTC 23876 / PAT)</name>
    <dbReference type="NCBI Taxonomy" id="550540"/>
    <lineage>
        <taxon>Bacteria</taxon>
        <taxon>Pseudomonadati</taxon>
        <taxon>Pseudomonadota</taxon>
        <taxon>Gammaproteobacteria</taxon>
        <taxon>Alteromonadales</taxon>
        <taxon>Ferrimonadaceae</taxon>
        <taxon>Ferrimonas</taxon>
    </lineage>
</organism>
<evidence type="ECO:0000256" key="9">
    <source>
        <dbReference type="SAM" id="MobiDB-lite"/>
    </source>
</evidence>
<dbReference type="OrthoDB" id="9763537at2"/>
<accession>E1ST90</accession>
<dbReference type="eggNOG" id="COG3525">
    <property type="taxonomic scope" value="Bacteria"/>
</dbReference>
<dbReference type="GO" id="GO:0030203">
    <property type="term" value="P:glycosaminoglycan metabolic process"/>
    <property type="evidence" value="ECO:0007669"/>
    <property type="project" value="TreeGrafter"/>
</dbReference>
<dbReference type="InterPro" id="IPR017853">
    <property type="entry name" value="GH"/>
</dbReference>
<dbReference type="HOGENOM" id="CLU_007082_4_1_6"/>
<evidence type="ECO:0000256" key="7">
    <source>
        <dbReference type="ARBA" id="ARBA00033000"/>
    </source>
</evidence>
<dbReference type="SMART" id="SM01081">
    <property type="entry name" value="CHB_HEX"/>
    <property type="match status" value="1"/>
</dbReference>
<dbReference type="InterPro" id="IPR013783">
    <property type="entry name" value="Ig-like_fold"/>
</dbReference>
<dbReference type="Proteomes" id="UP000006683">
    <property type="component" value="Chromosome"/>
</dbReference>
<dbReference type="Gene3D" id="2.60.40.10">
    <property type="entry name" value="Immunoglobulins"/>
    <property type="match status" value="1"/>
</dbReference>
<dbReference type="SUPFAM" id="SSF81296">
    <property type="entry name" value="E set domains"/>
    <property type="match status" value="1"/>
</dbReference>
<evidence type="ECO:0000313" key="13">
    <source>
        <dbReference type="Proteomes" id="UP000006683"/>
    </source>
</evidence>
<evidence type="ECO:0000256" key="10">
    <source>
        <dbReference type="SAM" id="SignalP"/>
    </source>
</evidence>
<dbReference type="InterPro" id="IPR014756">
    <property type="entry name" value="Ig_E-set"/>
</dbReference>
<dbReference type="GeneID" id="67183146"/>
<dbReference type="CAZy" id="GH20">
    <property type="family name" value="Glycoside Hydrolase Family 20"/>
</dbReference>
<feature type="active site" description="Proton donor" evidence="8">
    <location>
        <position position="538"/>
    </location>
</feature>
<dbReference type="Gene3D" id="2.60.40.290">
    <property type="match status" value="1"/>
</dbReference>
<dbReference type="Gene3D" id="3.20.20.80">
    <property type="entry name" value="Glycosidases"/>
    <property type="match status" value="1"/>
</dbReference>
<evidence type="ECO:0000256" key="1">
    <source>
        <dbReference type="ARBA" id="ARBA00001231"/>
    </source>
</evidence>
<dbReference type="KEGG" id="fbl:Fbal_2922"/>
<dbReference type="InterPro" id="IPR015883">
    <property type="entry name" value="Glyco_hydro_20_cat"/>
</dbReference>
<evidence type="ECO:0000256" key="4">
    <source>
        <dbReference type="ARBA" id="ARBA00022801"/>
    </source>
</evidence>
<dbReference type="PANTHER" id="PTHR22600:SF57">
    <property type="entry name" value="BETA-N-ACETYLHEXOSAMINIDASE"/>
    <property type="match status" value="1"/>
</dbReference>
<dbReference type="EMBL" id="CP002209">
    <property type="protein sequence ID" value="ADN77124.1"/>
    <property type="molecule type" value="Genomic_DNA"/>
</dbReference>
<dbReference type="InterPro" id="IPR029018">
    <property type="entry name" value="Hex-like_dom2"/>
</dbReference>
<dbReference type="InterPro" id="IPR008965">
    <property type="entry name" value="CBM2/CBM3_carb-bd_dom_sf"/>
</dbReference>
<evidence type="ECO:0000259" key="11">
    <source>
        <dbReference type="SMART" id="SM01081"/>
    </source>
</evidence>
<dbReference type="RefSeq" id="WP_013346430.1">
    <property type="nucleotide sequence ID" value="NC_014541.1"/>
</dbReference>
<keyword evidence="4 12" id="KW-0378">Hydrolase</keyword>
<protein>
    <recommendedName>
        <fullName evidence="3">beta-N-acetylhexosaminidase</fullName>
        <ecNumber evidence="3">3.2.1.52</ecNumber>
    </recommendedName>
    <alternativeName>
        <fullName evidence="6">Beta-N-acetylhexosaminidase</fullName>
    </alternativeName>
    <alternativeName>
        <fullName evidence="7">N-acetyl-beta-glucosaminidase</fullName>
    </alternativeName>
</protein>
<dbReference type="SUPFAM" id="SSF55545">
    <property type="entry name" value="beta-N-acetylhexosaminidase-like domain"/>
    <property type="match status" value="1"/>
</dbReference>
<dbReference type="PROSITE" id="PS51257">
    <property type="entry name" value="PROKAR_LIPOPROTEIN"/>
    <property type="match status" value="1"/>
</dbReference>
<name>E1ST90_FERBD</name>
<dbReference type="Pfam" id="PF03173">
    <property type="entry name" value="CHB_HEX"/>
    <property type="match status" value="1"/>
</dbReference>
<dbReference type="Gene3D" id="3.30.379.10">
    <property type="entry name" value="Chitobiase/beta-hexosaminidase domain 2-like"/>
    <property type="match status" value="1"/>
</dbReference>
<dbReference type="GO" id="GO:0004563">
    <property type="term" value="F:beta-N-acetylhexosaminidase activity"/>
    <property type="evidence" value="ECO:0007669"/>
    <property type="project" value="UniProtKB-EC"/>
</dbReference>